<gene>
    <name evidence="4" type="ORF">BBAD15_g8392</name>
</gene>
<dbReference type="EMBL" id="ANFO01000839">
    <property type="protein sequence ID" value="KGQ06290.1"/>
    <property type="molecule type" value="Genomic_DNA"/>
</dbReference>
<dbReference type="GO" id="GO:0016841">
    <property type="term" value="F:ammonia-lyase activity"/>
    <property type="evidence" value="ECO:0007669"/>
    <property type="project" value="InterPro"/>
</dbReference>
<dbReference type="InterPro" id="IPR022313">
    <property type="entry name" value="Phe/His_NH3-lyase_AS"/>
</dbReference>
<dbReference type="OrthoDB" id="10051290at2759"/>
<dbReference type="InterPro" id="IPR023144">
    <property type="entry name" value="Phe_NH3-lyase_shielding_dom_sf"/>
</dbReference>
<dbReference type="NCBIfam" id="TIGR01226">
    <property type="entry name" value="phe_am_lyase"/>
    <property type="match status" value="1"/>
</dbReference>
<dbReference type="Gene3D" id="1.10.275.10">
    <property type="entry name" value="Fumarase/aspartase (N-terminal domain)"/>
    <property type="match status" value="1"/>
</dbReference>
<dbReference type="GO" id="GO:0006559">
    <property type="term" value="P:L-phenylalanine catabolic process"/>
    <property type="evidence" value="ECO:0007669"/>
    <property type="project" value="InterPro"/>
</dbReference>
<evidence type="ECO:0000313" key="5">
    <source>
        <dbReference type="Proteomes" id="UP000030106"/>
    </source>
</evidence>
<comment type="caution">
    <text evidence="4">The sequence shown here is derived from an EMBL/GenBank/DDBJ whole genome shotgun (WGS) entry which is preliminary data.</text>
</comment>
<dbReference type="SUPFAM" id="SSF48557">
    <property type="entry name" value="L-aspartase-like"/>
    <property type="match status" value="1"/>
</dbReference>
<dbReference type="InterPro" id="IPR008948">
    <property type="entry name" value="L-Aspartase-like"/>
</dbReference>
<dbReference type="InterPro" id="IPR001106">
    <property type="entry name" value="Aromatic_Lyase"/>
</dbReference>
<dbReference type="AlphaFoldDB" id="A0A0A2VJI3"/>
<dbReference type="Gene3D" id="1.20.200.10">
    <property type="entry name" value="Fumarase/aspartase (Central domain)"/>
    <property type="match status" value="1"/>
</dbReference>
<dbReference type="Gene3D" id="1.10.274.20">
    <property type="entry name" value="Phenylalanine ammonia-lyase 1, domain 3"/>
    <property type="match status" value="1"/>
</dbReference>
<sequence>MAQSNGVVPSGINKRWPTPHTDNLLLSWNKLRELVRDGSFEINGESLQVAAVVATARHGCKATVKKDPDVQFRIESSVSALHDYLDKGYFLYGVNTGFGGSADARTKDLYGLQRALMQHTQSAILTAEDKSDTQSSSEYLGSHSMPSAWTRATMLLRCNTNIRGHSAITANTVETMIKLLHHDIVPIVPLRGSISASGDLMPLSYVSGAIQGSPDIFVRVGCKIISSHKIMTAEQALRGAGITPVVLSPKEGLSLINGTSAAAAVATLGLWEANQLALVSQMLTALSSEALGANDEWAHPFIAAVRPHSGQIEAAQNIRTFIKGSKLVYGLEQTKDRFKAGLAQERYALRSSPQWLSPLLEDLMSAEKQLTVEINSTTDNPVVNVADNDIHCGANFQAAAVTSATEKIRLALQSIGKMLFAQTSEMINHDLSNGLPPNLAADDPSLSFCLKGIDVNTAAYTSELGFLANPVSNHVQSAEMHNQAINSLGLLSARKTMEAVEVLSLIVANCMYTACQGVDIRTMHKTFLIRLTDPIRDLISTLTGGKENVQAKGASESTTFFILFWREFEDAWYRTAHLDAGERCEKVSETLVTVMVMHSTQIGVDALTASKLEESRQTLSALTLETYTAHRESFFRNPTTSRFLGDGTKAMYLFVREQLGVPMHRGLVEHPVAGAADGNMIDGRPKKTIGSWVSIIYEAIRAGSFADAMLEFVGASTDVKRSANGKRYSNGAQVNGDQNGHLLKSSQNGHQSTNGQLDVNGSH</sequence>
<keyword evidence="2 4" id="KW-0456">Lyase</keyword>
<dbReference type="HOGENOM" id="CLU_014801_3_1_1"/>
<evidence type="ECO:0000313" key="4">
    <source>
        <dbReference type="EMBL" id="KGQ06290.1"/>
    </source>
</evidence>
<feature type="compositionally biased region" description="Polar residues" evidence="3">
    <location>
        <begin position="730"/>
        <end position="763"/>
    </location>
</feature>
<organism evidence="4 5">
    <name type="scientific">Beauveria bassiana D1-5</name>
    <dbReference type="NCBI Taxonomy" id="1245745"/>
    <lineage>
        <taxon>Eukaryota</taxon>
        <taxon>Fungi</taxon>
        <taxon>Dikarya</taxon>
        <taxon>Ascomycota</taxon>
        <taxon>Pezizomycotina</taxon>
        <taxon>Sordariomycetes</taxon>
        <taxon>Hypocreomycetidae</taxon>
        <taxon>Hypocreales</taxon>
        <taxon>Cordycipitaceae</taxon>
        <taxon>Beauveria</taxon>
    </lineage>
</organism>
<dbReference type="Pfam" id="PF00221">
    <property type="entry name" value="Lyase_aromatic"/>
    <property type="match status" value="1"/>
</dbReference>
<feature type="region of interest" description="Disordered" evidence="3">
    <location>
        <begin position="723"/>
        <end position="763"/>
    </location>
</feature>
<evidence type="ECO:0000256" key="1">
    <source>
        <dbReference type="ARBA" id="ARBA00007238"/>
    </source>
</evidence>
<accession>A0A0A2VJI3</accession>
<dbReference type="InterPro" id="IPR024083">
    <property type="entry name" value="Fumarase/histidase_N"/>
</dbReference>
<evidence type="ECO:0000256" key="3">
    <source>
        <dbReference type="SAM" id="MobiDB-lite"/>
    </source>
</evidence>
<dbReference type="Proteomes" id="UP000030106">
    <property type="component" value="Unassembled WGS sequence"/>
</dbReference>
<protein>
    <submittedName>
        <fullName evidence="4">Phenylalanine ammonia-lyase</fullName>
    </submittedName>
</protein>
<dbReference type="eggNOG" id="KOG0222">
    <property type="taxonomic scope" value="Eukaryota"/>
</dbReference>
<dbReference type="STRING" id="1245745.A0A0A2VJI3"/>
<dbReference type="GO" id="GO:0005737">
    <property type="term" value="C:cytoplasm"/>
    <property type="evidence" value="ECO:0007669"/>
    <property type="project" value="InterPro"/>
</dbReference>
<name>A0A0A2VJI3_BEABA</name>
<comment type="similarity">
    <text evidence="1 2">Belongs to the PAL/histidase family.</text>
</comment>
<reference evidence="4 5" key="1">
    <citation type="submission" date="2012-10" db="EMBL/GenBank/DDBJ databases">
        <title>Genome sequencing and analysis of entomopathogenic fungi Beauveria bassiana D1-5.</title>
        <authorList>
            <person name="Li Q."/>
            <person name="Wang L."/>
            <person name="Zhang Z."/>
            <person name="Wang Q."/>
            <person name="Ren J."/>
            <person name="Wang M."/>
            <person name="Xu W."/>
            <person name="Wang J."/>
            <person name="Lu Y."/>
            <person name="Du Q."/>
            <person name="Sun Z."/>
        </authorList>
    </citation>
    <scope>NUCLEOTIDE SEQUENCE [LARGE SCALE GENOMIC DNA]</scope>
    <source>
        <strain evidence="4 5">D1-5</strain>
    </source>
</reference>
<dbReference type="PANTHER" id="PTHR10362">
    <property type="entry name" value="HISTIDINE AMMONIA-LYASE"/>
    <property type="match status" value="1"/>
</dbReference>
<dbReference type="PROSITE" id="PS00488">
    <property type="entry name" value="PAL_HISTIDASE"/>
    <property type="match status" value="1"/>
</dbReference>
<dbReference type="InterPro" id="IPR005922">
    <property type="entry name" value="Phe_NH3-lyase"/>
</dbReference>
<evidence type="ECO:0000256" key="2">
    <source>
        <dbReference type="RuleBase" id="RU003954"/>
    </source>
</evidence>
<dbReference type="CDD" id="cd00332">
    <property type="entry name" value="PAL-HAL"/>
    <property type="match status" value="1"/>
</dbReference>
<proteinExistence type="inferred from homology"/>